<evidence type="ECO:0000313" key="4">
    <source>
        <dbReference type="Proteomes" id="UP000749559"/>
    </source>
</evidence>
<dbReference type="InterPro" id="IPR036024">
    <property type="entry name" value="Somatomedin_B-like_dom_sf"/>
</dbReference>
<organism evidence="3 4">
    <name type="scientific">Owenia fusiformis</name>
    <name type="common">Polychaete worm</name>
    <dbReference type="NCBI Taxonomy" id="6347"/>
    <lineage>
        <taxon>Eukaryota</taxon>
        <taxon>Metazoa</taxon>
        <taxon>Spiralia</taxon>
        <taxon>Lophotrochozoa</taxon>
        <taxon>Annelida</taxon>
        <taxon>Polychaeta</taxon>
        <taxon>Sedentaria</taxon>
        <taxon>Canalipalpata</taxon>
        <taxon>Sabellida</taxon>
        <taxon>Oweniida</taxon>
        <taxon>Oweniidae</taxon>
        <taxon>Owenia</taxon>
    </lineage>
</organism>
<dbReference type="EMBL" id="CAIIXF020000008">
    <property type="protein sequence ID" value="CAH1790660.1"/>
    <property type="molecule type" value="Genomic_DNA"/>
</dbReference>
<protein>
    <recommendedName>
        <fullName evidence="2">SMB domain-containing protein</fullName>
    </recommendedName>
</protein>
<accession>A0A8S4PBS3</accession>
<dbReference type="SMART" id="SM00201">
    <property type="entry name" value="SO"/>
    <property type="match status" value="1"/>
</dbReference>
<proteinExistence type="predicted"/>
<feature type="non-terminal residue" evidence="3">
    <location>
        <position position="1"/>
    </location>
</feature>
<dbReference type="Pfam" id="PF01033">
    <property type="entry name" value="Somatomedin_B"/>
    <property type="match status" value="1"/>
</dbReference>
<evidence type="ECO:0000313" key="3">
    <source>
        <dbReference type="EMBL" id="CAH1790660.1"/>
    </source>
</evidence>
<evidence type="ECO:0000259" key="2">
    <source>
        <dbReference type="PROSITE" id="PS50958"/>
    </source>
</evidence>
<keyword evidence="1" id="KW-1015">Disulfide bond</keyword>
<keyword evidence="4" id="KW-1185">Reference proteome</keyword>
<dbReference type="PROSITE" id="PS50958">
    <property type="entry name" value="SMB_2"/>
    <property type="match status" value="1"/>
</dbReference>
<sequence>EYNTEDPFTTQQETSSPLMIFMTLHPEYVSPCENQETLQTALDEVKDCTTYMPHLYSCHGNCGNKTSPDRHCACDVYCLVNEDCCSDFAQLCPVMAENSQKIMESVQDQQIQLNCTTKKHSAAVKMITTCPHSSNKTCDLFGLDLLEGYMPVFDNNTGLYYLNDYCAKCNNFTRGELQMPTEVTCPPFIQPYNMEELQQAIYTKTCKLVFDQLGHQCWKYESTCHPDCEFNETIQTLCDTESVQMYATNKDVYKNEYCAICANDWPGEHCSSNIKGSYMPIFPSFSFSLVMNI</sequence>
<comment type="caution">
    <text evidence="3">The sequence shown here is derived from an EMBL/GenBank/DDBJ whole genome shotgun (WGS) entry which is preliminary data.</text>
</comment>
<dbReference type="PROSITE" id="PS00524">
    <property type="entry name" value="SMB_1"/>
    <property type="match status" value="1"/>
</dbReference>
<dbReference type="AlphaFoldDB" id="A0A8S4PBS3"/>
<feature type="domain" description="SMB" evidence="2">
    <location>
        <begin position="54"/>
        <end position="99"/>
    </location>
</feature>
<dbReference type="Gene3D" id="4.10.410.20">
    <property type="match status" value="1"/>
</dbReference>
<reference evidence="3" key="1">
    <citation type="submission" date="2022-03" db="EMBL/GenBank/DDBJ databases">
        <authorList>
            <person name="Martin C."/>
        </authorList>
    </citation>
    <scope>NUCLEOTIDE SEQUENCE</scope>
</reference>
<dbReference type="OrthoDB" id="6107927at2759"/>
<dbReference type="Proteomes" id="UP000749559">
    <property type="component" value="Unassembled WGS sequence"/>
</dbReference>
<dbReference type="SUPFAM" id="SSF90188">
    <property type="entry name" value="Somatomedin B domain"/>
    <property type="match status" value="1"/>
</dbReference>
<evidence type="ECO:0000256" key="1">
    <source>
        <dbReference type="ARBA" id="ARBA00023157"/>
    </source>
</evidence>
<name>A0A8S4PBS3_OWEFU</name>
<dbReference type="InterPro" id="IPR001212">
    <property type="entry name" value="Somatomedin_B_dom"/>
</dbReference>
<feature type="non-terminal residue" evidence="3">
    <location>
        <position position="293"/>
    </location>
</feature>
<gene>
    <name evidence="3" type="ORF">OFUS_LOCUS15837</name>
</gene>